<dbReference type="OrthoDB" id="3632230at2759"/>
<dbReference type="GO" id="GO:0022857">
    <property type="term" value="F:transmembrane transporter activity"/>
    <property type="evidence" value="ECO:0007669"/>
    <property type="project" value="InterPro"/>
</dbReference>
<dbReference type="InterPro" id="IPR011701">
    <property type="entry name" value="MFS"/>
</dbReference>
<reference evidence="8 9" key="1">
    <citation type="submission" date="2016-03" db="EMBL/GenBank/DDBJ databases">
        <authorList>
            <person name="Ploux O."/>
        </authorList>
    </citation>
    <scope>NUCLEOTIDE SEQUENCE [LARGE SCALE GENOMIC DNA]</scope>
    <source>
        <strain evidence="8 9">URUG2</strain>
    </source>
</reference>
<keyword evidence="3 6" id="KW-0812">Transmembrane</keyword>
<dbReference type="Pfam" id="PF07690">
    <property type="entry name" value="MFS_1"/>
    <property type="match status" value="1"/>
</dbReference>
<feature type="transmembrane region" description="Helical" evidence="6">
    <location>
        <begin position="95"/>
        <end position="113"/>
    </location>
</feature>
<dbReference type="PANTHER" id="PTHR43791">
    <property type="entry name" value="PERMEASE-RELATED"/>
    <property type="match status" value="1"/>
</dbReference>
<dbReference type="AlphaFoldDB" id="A0A2D3UWP5"/>
<evidence type="ECO:0000256" key="2">
    <source>
        <dbReference type="ARBA" id="ARBA00022448"/>
    </source>
</evidence>
<protein>
    <recommendedName>
        <fullName evidence="7">Major facilitator superfamily (MFS) profile domain-containing protein</fullName>
    </recommendedName>
</protein>
<feature type="transmembrane region" description="Helical" evidence="6">
    <location>
        <begin position="125"/>
        <end position="148"/>
    </location>
</feature>
<evidence type="ECO:0000313" key="9">
    <source>
        <dbReference type="Proteomes" id="UP000225277"/>
    </source>
</evidence>
<evidence type="ECO:0000256" key="3">
    <source>
        <dbReference type="ARBA" id="ARBA00022692"/>
    </source>
</evidence>
<feature type="transmembrane region" description="Helical" evidence="6">
    <location>
        <begin position="215"/>
        <end position="235"/>
    </location>
</feature>
<keyword evidence="9" id="KW-1185">Reference proteome</keyword>
<feature type="transmembrane region" description="Helical" evidence="6">
    <location>
        <begin position="56"/>
        <end position="83"/>
    </location>
</feature>
<dbReference type="SUPFAM" id="SSF103473">
    <property type="entry name" value="MFS general substrate transporter"/>
    <property type="match status" value="1"/>
</dbReference>
<evidence type="ECO:0000256" key="4">
    <source>
        <dbReference type="ARBA" id="ARBA00022989"/>
    </source>
</evidence>
<keyword evidence="5 6" id="KW-0472">Membrane</keyword>
<sequence>MNTKVPEAEVGPVEKGSFNGKQEDVAAKFLSQIHPSITHEPVTPEEDRKLLWKIDLIIVPLLSITLILAAVDKVIIANAAIYGMKEDTRLTGNDYSWVGSIFYFGYLLFEFPAAYLTQRLPVAKFLVGNVVAWGVLMLCTGATSNFAGLATCRFIMGMAEVPAFPVSSIITAMWWKRSEQPIRVAFWLNQGSSIFAGSISYGIGHTHTSVAPWRLLFLVLGAFSILWAVVLYFFLPDSPVSCWYLSEREKYVCLRRVQGNNTGMEDKVFKWYQVRECLVDPKTWLLALFAVAQNIPNGGLVNFPRCGTSDSNSLMLPGHFQLHHCFGSWIQQADYNRVSEHRSHRCQNGHLTTR</sequence>
<accession>A0A2D3UWP5</accession>
<dbReference type="GO" id="GO:0016020">
    <property type="term" value="C:membrane"/>
    <property type="evidence" value="ECO:0007669"/>
    <property type="project" value="UniProtKB-SubCell"/>
</dbReference>
<evidence type="ECO:0000256" key="6">
    <source>
        <dbReference type="SAM" id="Phobius"/>
    </source>
</evidence>
<gene>
    <name evidence="8" type="ORF">RCC_12184</name>
</gene>
<dbReference type="GeneID" id="35606738"/>
<dbReference type="PANTHER" id="PTHR43791:SF97">
    <property type="entry name" value="ALLANTOATE TRANSPORTER, PUTATIVE (AFU_ORTHOLOGUE AFUA_1G14700)-RELATED"/>
    <property type="match status" value="1"/>
</dbReference>
<organism evidence="8 9">
    <name type="scientific">Ramularia collo-cygni</name>
    <dbReference type="NCBI Taxonomy" id="112498"/>
    <lineage>
        <taxon>Eukaryota</taxon>
        <taxon>Fungi</taxon>
        <taxon>Dikarya</taxon>
        <taxon>Ascomycota</taxon>
        <taxon>Pezizomycotina</taxon>
        <taxon>Dothideomycetes</taxon>
        <taxon>Dothideomycetidae</taxon>
        <taxon>Mycosphaerellales</taxon>
        <taxon>Mycosphaerellaceae</taxon>
        <taxon>Ramularia</taxon>
    </lineage>
</organism>
<dbReference type="RefSeq" id="XP_023621391.1">
    <property type="nucleotide sequence ID" value="XM_023765623.1"/>
</dbReference>
<comment type="subcellular location">
    <subcellularLocation>
        <location evidence="1">Membrane</location>
        <topology evidence="1">Multi-pass membrane protein</topology>
    </subcellularLocation>
</comment>
<evidence type="ECO:0000256" key="5">
    <source>
        <dbReference type="ARBA" id="ARBA00023136"/>
    </source>
</evidence>
<proteinExistence type="predicted"/>
<feature type="domain" description="Major facilitator superfamily (MFS) profile" evidence="7">
    <location>
        <begin position="58"/>
        <end position="354"/>
    </location>
</feature>
<dbReference type="Gene3D" id="1.20.1250.20">
    <property type="entry name" value="MFS general substrate transporter like domains"/>
    <property type="match status" value="1"/>
</dbReference>
<dbReference type="InterPro" id="IPR036259">
    <property type="entry name" value="MFS_trans_sf"/>
</dbReference>
<feature type="transmembrane region" description="Helical" evidence="6">
    <location>
        <begin position="184"/>
        <end position="203"/>
    </location>
</feature>
<dbReference type="PROSITE" id="PS50850">
    <property type="entry name" value="MFS"/>
    <property type="match status" value="1"/>
</dbReference>
<keyword evidence="2" id="KW-0813">Transport</keyword>
<name>A0A2D3UWP5_9PEZI</name>
<keyword evidence="4 6" id="KW-1133">Transmembrane helix</keyword>
<evidence type="ECO:0000259" key="7">
    <source>
        <dbReference type="PROSITE" id="PS50850"/>
    </source>
</evidence>
<dbReference type="EMBL" id="FJUY01000001">
    <property type="protein sequence ID" value="CZT14494.1"/>
    <property type="molecule type" value="Genomic_DNA"/>
</dbReference>
<dbReference type="InterPro" id="IPR020846">
    <property type="entry name" value="MFS_dom"/>
</dbReference>
<evidence type="ECO:0000256" key="1">
    <source>
        <dbReference type="ARBA" id="ARBA00004141"/>
    </source>
</evidence>
<dbReference type="Proteomes" id="UP000225277">
    <property type="component" value="Unassembled WGS sequence"/>
</dbReference>
<evidence type="ECO:0000313" key="8">
    <source>
        <dbReference type="EMBL" id="CZT14494.1"/>
    </source>
</evidence>